<dbReference type="GO" id="GO:0051321">
    <property type="term" value="P:meiotic cell cycle"/>
    <property type="evidence" value="ECO:0007669"/>
    <property type="project" value="TreeGrafter"/>
</dbReference>
<evidence type="ECO:0000256" key="3">
    <source>
        <dbReference type="ARBA" id="ARBA00022701"/>
    </source>
</evidence>
<feature type="domain" description="Gamma tubulin complex component C-terminal" evidence="6">
    <location>
        <begin position="549"/>
        <end position="925"/>
    </location>
</feature>
<evidence type="ECO:0000256" key="4">
    <source>
        <dbReference type="ARBA" id="ARBA00023212"/>
    </source>
</evidence>
<dbReference type="GO" id="GO:0051011">
    <property type="term" value="F:microtubule minus-end binding"/>
    <property type="evidence" value="ECO:0007669"/>
    <property type="project" value="TreeGrafter"/>
</dbReference>
<reference evidence="7 8" key="1">
    <citation type="journal article" date="2014" name="BMC Genomics">
        <title>Genome and secretome analysis of the hemibiotrophic fungal pathogen, Moniliophthora roreri, which causes frosty pod rot disease of cacao: mechanisms of the biotrophic and necrotrophic phases.</title>
        <authorList>
            <person name="Meinhardt L.W."/>
            <person name="Costa G.G.L."/>
            <person name="Thomazella D.P.T."/>
            <person name="Teixeira P.J.P.L."/>
            <person name="Carazzolle M.F."/>
            <person name="Schuster S.C."/>
            <person name="Carlson J.E."/>
            <person name="Guiltinan M.J."/>
            <person name="Mieczkowski P."/>
            <person name="Farmer A."/>
            <person name="Ramaraj T."/>
            <person name="Crozier J."/>
            <person name="Davis R.E."/>
            <person name="Shao J."/>
            <person name="Melnick R.L."/>
            <person name="Pereira G.A.G."/>
            <person name="Bailey B.A."/>
        </authorList>
    </citation>
    <scope>NUCLEOTIDE SEQUENCE [LARGE SCALE GENOMIC DNA]</scope>
    <source>
        <strain evidence="7 8">MCA 2997</strain>
    </source>
</reference>
<dbReference type="HOGENOM" id="CLU_011863_1_0_1"/>
<evidence type="ECO:0000313" key="8">
    <source>
        <dbReference type="Proteomes" id="UP000017559"/>
    </source>
</evidence>
<name>V2XU62_MONRO</name>
<keyword evidence="8" id="KW-1185">Reference proteome</keyword>
<dbReference type="PANTHER" id="PTHR19302">
    <property type="entry name" value="GAMMA TUBULIN COMPLEX PROTEIN"/>
    <property type="match status" value="1"/>
</dbReference>
<proteinExistence type="inferred from homology"/>
<dbReference type="KEGG" id="mrr:Moror_17738"/>
<comment type="caution">
    <text evidence="7">The sequence shown here is derived from an EMBL/GenBank/DDBJ whole genome shotgun (WGS) entry which is preliminary data.</text>
</comment>
<keyword evidence="3 5" id="KW-0493">Microtubule</keyword>
<protein>
    <recommendedName>
        <fullName evidence="5">Spindle pole body component</fullName>
    </recommendedName>
</protein>
<dbReference type="OrthoDB" id="775571at2759"/>
<evidence type="ECO:0000256" key="1">
    <source>
        <dbReference type="ARBA" id="ARBA00010337"/>
    </source>
</evidence>
<dbReference type="InterPro" id="IPR042241">
    <property type="entry name" value="GCP_C_sf"/>
</dbReference>
<comment type="similarity">
    <text evidence="1 5">Belongs to the TUBGCP family.</text>
</comment>
<dbReference type="GO" id="GO:0000278">
    <property type="term" value="P:mitotic cell cycle"/>
    <property type="evidence" value="ECO:0007669"/>
    <property type="project" value="TreeGrafter"/>
</dbReference>
<dbReference type="GO" id="GO:0000922">
    <property type="term" value="C:spindle pole"/>
    <property type="evidence" value="ECO:0007669"/>
    <property type="project" value="InterPro"/>
</dbReference>
<dbReference type="GO" id="GO:0031122">
    <property type="term" value="P:cytoplasmic microtubule organization"/>
    <property type="evidence" value="ECO:0007669"/>
    <property type="project" value="TreeGrafter"/>
</dbReference>
<keyword evidence="4 5" id="KW-0206">Cytoskeleton</keyword>
<organism evidence="7 8">
    <name type="scientific">Moniliophthora roreri (strain MCA 2997)</name>
    <name type="common">Cocoa frosty pod rot fungus</name>
    <name type="synonym">Crinipellis roreri</name>
    <dbReference type="NCBI Taxonomy" id="1381753"/>
    <lineage>
        <taxon>Eukaryota</taxon>
        <taxon>Fungi</taxon>
        <taxon>Dikarya</taxon>
        <taxon>Basidiomycota</taxon>
        <taxon>Agaricomycotina</taxon>
        <taxon>Agaricomycetes</taxon>
        <taxon>Agaricomycetidae</taxon>
        <taxon>Agaricales</taxon>
        <taxon>Marasmiineae</taxon>
        <taxon>Marasmiaceae</taxon>
        <taxon>Moniliophthora</taxon>
    </lineage>
</organism>
<dbReference type="GO" id="GO:0051225">
    <property type="term" value="P:spindle assembly"/>
    <property type="evidence" value="ECO:0007669"/>
    <property type="project" value="TreeGrafter"/>
</dbReference>
<dbReference type="PANTHER" id="PTHR19302:SF70">
    <property type="entry name" value="GAMMA-TUBULIN COMPLEX COMPONENT 6"/>
    <property type="match status" value="1"/>
</dbReference>
<dbReference type="Pfam" id="PF04130">
    <property type="entry name" value="GCP_C_terminal"/>
    <property type="match status" value="1"/>
</dbReference>
<sequence>MSVFPTIVDDKDDFQQNAPPSLPPIYARFFVPQLLDQPQDPIIDTLKRTKNERHHPAEFNSPPRLIDFKEVWEGLARANVESVEDIWEVAVRRHGGRSQTYSWDALRTISAIHSSSTGLLSEQDHIMFAAARHHVQPRLHDPDVDVQYVYQSDLLDDLKMTALGTSSLLHKWDASNEGFEEVGRGCGKRTVIIVYGKDEVTSRSLISPFLTIGTTLRRLEKLVLDLRFQTSGAGPTIHAFAHALSTCLTFIRQSLDDCSSQEVETKSDDNMCSVLWHYKPWEEILVVLATLCNRQQSVSPDEYQPLPTSPETIISLLYDTLKFHLEIRSPRITSSILAFMLTETSRDYIETIGRSVGLLGGASGQKPGVSDEVFEIFPTFFSSELVTALPIARKSLGLLRAARPDHPISTQKCNSFALWFWTHEEIEQSFNNFSRETPGESNSVESTVIEEPYSKISYREYREELTQFRVFDLQPGLGIGCSYFDRAYTAAPEVRLRHFIDAFPEALPSVTPTLDHLAALVLRPLLDRCVALSTTLLSIFLSLPPPLSLHSHLKVMRSYMLLMSPSFKARLSSALFSDSTDFFPDVQSGHKFSLGSLRRHPHGGDVRDRVWAVGLAPALLERDVWPPVGTDLSFFLRTVIMDSFVGGKAEGGNREEAVEEVESRLGFALKESDRNASWSNPLVVEALDFLYMDYKPPHPLDVVITPDIVYKYQRLFSLLLRILRVESAIAAVFRMTRPSMPPLFPTLTLSHKLLHHFRFVAQSFVSSLSEYVYDTAIGGNFVPFLDKVCEGGTAHFSDVFSLAESHSETMNDILTACLVRTNLRVSATLLRDCLNTILEFAVVIGELFRGRLQEYEAAPMIDDLFTRFRKKTASFIKSLSTTVDKSSTPRTLIDASWIGPQVSGPVGGLGALNHLLVRLDKGNWWSESC</sequence>
<dbReference type="Proteomes" id="UP000017559">
    <property type="component" value="Unassembled WGS sequence"/>
</dbReference>
<accession>V2XU62</accession>
<evidence type="ECO:0000259" key="6">
    <source>
        <dbReference type="Pfam" id="PF04130"/>
    </source>
</evidence>
<evidence type="ECO:0000256" key="2">
    <source>
        <dbReference type="ARBA" id="ARBA00022490"/>
    </source>
</evidence>
<evidence type="ECO:0000313" key="7">
    <source>
        <dbReference type="EMBL" id="ESK97307.1"/>
    </source>
</evidence>
<dbReference type="InterPro" id="IPR040457">
    <property type="entry name" value="GCP_C"/>
</dbReference>
<dbReference type="GO" id="GO:0043015">
    <property type="term" value="F:gamma-tubulin binding"/>
    <property type="evidence" value="ECO:0007669"/>
    <property type="project" value="InterPro"/>
</dbReference>
<keyword evidence="2 5" id="KW-0963">Cytoplasm</keyword>
<comment type="subcellular location">
    <subcellularLocation>
        <location evidence="5">Cytoplasm</location>
        <location evidence="5">Cytoskeleton</location>
        <location evidence="5">Microtubule organizing center</location>
    </subcellularLocation>
</comment>
<dbReference type="GO" id="GO:0007020">
    <property type="term" value="P:microtubule nucleation"/>
    <property type="evidence" value="ECO:0007669"/>
    <property type="project" value="InterPro"/>
</dbReference>
<dbReference type="STRING" id="1381753.V2XU62"/>
<dbReference type="AlphaFoldDB" id="V2XU62"/>
<dbReference type="GO" id="GO:0000930">
    <property type="term" value="C:gamma-tubulin complex"/>
    <property type="evidence" value="ECO:0007669"/>
    <property type="project" value="UniProtKB-ARBA"/>
</dbReference>
<dbReference type="GO" id="GO:0005874">
    <property type="term" value="C:microtubule"/>
    <property type="evidence" value="ECO:0007669"/>
    <property type="project" value="UniProtKB-KW"/>
</dbReference>
<gene>
    <name evidence="7" type="ORF">Moror_17738</name>
</gene>
<evidence type="ECO:0000256" key="5">
    <source>
        <dbReference type="RuleBase" id="RU363050"/>
    </source>
</evidence>
<dbReference type="Gene3D" id="1.20.120.1900">
    <property type="entry name" value="Gamma-tubulin complex, C-terminal domain"/>
    <property type="match status" value="1"/>
</dbReference>
<dbReference type="EMBL" id="AWSO01000027">
    <property type="protein sequence ID" value="ESK97307.1"/>
    <property type="molecule type" value="Genomic_DNA"/>
</dbReference>
<dbReference type="InterPro" id="IPR007259">
    <property type="entry name" value="GCP"/>
</dbReference>
<dbReference type="GO" id="GO:0005816">
    <property type="term" value="C:spindle pole body"/>
    <property type="evidence" value="ECO:0007669"/>
    <property type="project" value="UniProtKB-ARBA"/>
</dbReference>